<evidence type="ECO:0000313" key="2">
    <source>
        <dbReference type="Proteomes" id="UP000078486"/>
    </source>
</evidence>
<dbReference type="OrthoDB" id="5066999at2"/>
<dbReference type="AlphaFoldDB" id="A0A178IN51"/>
<dbReference type="InterPro" id="IPR008514">
    <property type="entry name" value="T6SS_Hcp"/>
</dbReference>
<accession>A0A178IN51</accession>
<dbReference type="STRING" id="1184151.AW736_07450"/>
<dbReference type="RefSeq" id="WP_068769549.1">
    <property type="nucleotide sequence ID" value="NZ_CP109796.1"/>
</dbReference>
<reference evidence="1 2" key="1">
    <citation type="submission" date="2016-01" db="EMBL/GenBank/DDBJ databases">
        <title>High potential of lignocellulose degradation of a new Verrucomicrobia species.</title>
        <authorList>
            <person name="Wang Y."/>
            <person name="Shi Y."/>
            <person name="Qiu Z."/>
            <person name="Liu S."/>
            <person name="Yang H."/>
        </authorList>
    </citation>
    <scope>NUCLEOTIDE SEQUENCE [LARGE SCALE GENOMIC DNA]</scope>
    <source>
        <strain evidence="1 2">TSB47</strain>
    </source>
</reference>
<evidence type="ECO:0000313" key="1">
    <source>
        <dbReference type="EMBL" id="OAM90619.1"/>
    </source>
</evidence>
<name>A0A178IN51_9BACT</name>
<sequence>MPFYAYIKIPGVGNTESTDLYYGKDWIPVRSYDLDSGGNNEGISQKKPKNLGSESDKMAWGHLSALRRRHDDEINDGGVNNLFGDDDSTAWIADLQQMEGRMTELAEGGGMTITKLMDTVTPKLHQFCMECAHGGDRGAFLKGNVELHICREVEKDGKPEPQLFMAYLLENCGIASVNINASDSANLSETVAISFQKITTATNFDGADWFCKSWDMVRGEEASTNWKPVRPPKSQI</sequence>
<dbReference type="SUPFAM" id="SSF141452">
    <property type="entry name" value="Hcp1-like"/>
    <property type="match status" value="1"/>
</dbReference>
<dbReference type="Pfam" id="PF05638">
    <property type="entry name" value="T6SS_HCP"/>
    <property type="match status" value="1"/>
</dbReference>
<dbReference type="Gene3D" id="2.30.110.20">
    <property type="entry name" value="Hcp1-like"/>
    <property type="match status" value="1"/>
</dbReference>
<proteinExistence type="predicted"/>
<protein>
    <submittedName>
        <fullName evidence="1">Uncharacterized protein</fullName>
    </submittedName>
</protein>
<dbReference type="InterPro" id="IPR036624">
    <property type="entry name" value="Hcp1-lik_sf"/>
</dbReference>
<gene>
    <name evidence="1" type="ORF">AW736_07450</name>
</gene>
<dbReference type="Proteomes" id="UP000078486">
    <property type="component" value="Unassembled WGS sequence"/>
</dbReference>
<comment type="caution">
    <text evidence="1">The sequence shown here is derived from an EMBL/GenBank/DDBJ whole genome shotgun (WGS) entry which is preliminary data.</text>
</comment>
<keyword evidence="2" id="KW-1185">Reference proteome</keyword>
<dbReference type="EMBL" id="LRRQ01000054">
    <property type="protein sequence ID" value="OAM90619.1"/>
    <property type="molecule type" value="Genomic_DNA"/>
</dbReference>
<organism evidence="1 2">
    <name type="scientific">Termitidicoccus mucosus</name>
    <dbReference type="NCBI Taxonomy" id="1184151"/>
    <lineage>
        <taxon>Bacteria</taxon>
        <taxon>Pseudomonadati</taxon>
        <taxon>Verrucomicrobiota</taxon>
        <taxon>Opitutia</taxon>
        <taxon>Opitutales</taxon>
        <taxon>Opitutaceae</taxon>
        <taxon>Termitidicoccus</taxon>
    </lineage>
</organism>